<dbReference type="FunFam" id="2.20.100.10:FF:000002">
    <property type="entry name" value="Unc-5 netrin receptor C"/>
    <property type="match status" value="1"/>
</dbReference>
<feature type="domain" description="Fibronectin type-III" evidence="10">
    <location>
        <begin position="1594"/>
        <end position="1690"/>
    </location>
</feature>
<dbReference type="SUPFAM" id="SSF81324">
    <property type="entry name" value="Voltage-gated potassium channels"/>
    <property type="match status" value="1"/>
</dbReference>
<keyword evidence="12" id="KW-1185">Reference proteome</keyword>
<dbReference type="Pfam" id="PF07885">
    <property type="entry name" value="Ion_trans_2"/>
    <property type="match status" value="1"/>
</dbReference>
<protein>
    <recommendedName>
        <fullName evidence="10">Fibronectin type-III domain-containing protein</fullName>
    </recommendedName>
</protein>
<dbReference type="InterPro" id="IPR052065">
    <property type="entry name" value="Compl_asym_regulator"/>
</dbReference>
<dbReference type="FunFam" id="2.60.40.10:FF:000028">
    <property type="entry name" value="Neuronal cell adhesion molecule"/>
    <property type="match status" value="6"/>
</dbReference>
<dbReference type="PROSITE" id="PS50092">
    <property type="entry name" value="TSP1"/>
    <property type="match status" value="14"/>
</dbReference>
<proteinExistence type="predicted"/>
<dbReference type="InterPro" id="IPR036116">
    <property type="entry name" value="FN3_sf"/>
</dbReference>
<dbReference type="CDD" id="cd00063">
    <property type="entry name" value="FN3"/>
    <property type="match status" value="6"/>
</dbReference>
<evidence type="ECO:0000256" key="9">
    <source>
        <dbReference type="SAM" id="SignalP"/>
    </source>
</evidence>
<feature type="compositionally biased region" description="Polar residues" evidence="7">
    <location>
        <begin position="1284"/>
        <end position="1293"/>
    </location>
</feature>
<evidence type="ECO:0000313" key="12">
    <source>
        <dbReference type="Proteomes" id="UP000275408"/>
    </source>
</evidence>
<keyword evidence="4 8" id="KW-1133">Transmembrane helix</keyword>
<gene>
    <name evidence="11" type="ORF">pdam_00017322</name>
</gene>
<feature type="chain" id="PRO_5018140099" description="Fibronectin type-III domain-containing protein" evidence="9">
    <location>
        <begin position="21"/>
        <end position="2372"/>
    </location>
</feature>
<feature type="domain" description="Fibronectin type-III" evidence="10">
    <location>
        <begin position="1695"/>
        <end position="1799"/>
    </location>
</feature>
<feature type="transmembrane region" description="Helical" evidence="8">
    <location>
        <begin position="1969"/>
        <end position="1987"/>
    </location>
</feature>
<dbReference type="InterPro" id="IPR013320">
    <property type="entry name" value="ConA-like_dom_sf"/>
</dbReference>
<dbReference type="FunFam" id="2.20.100.10:FF:000007">
    <property type="entry name" value="Thrombospondin 1"/>
    <property type="match status" value="1"/>
</dbReference>
<evidence type="ECO:0000256" key="1">
    <source>
        <dbReference type="ARBA" id="ARBA00004167"/>
    </source>
</evidence>
<dbReference type="SMART" id="SM00060">
    <property type="entry name" value="FN3"/>
    <property type="match status" value="6"/>
</dbReference>
<evidence type="ECO:0000256" key="6">
    <source>
        <dbReference type="ARBA" id="ARBA00023157"/>
    </source>
</evidence>
<dbReference type="InterPro" id="IPR013783">
    <property type="entry name" value="Ig-like_fold"/>
</dbReference>
<dbReference type="Pfam" id="PF00090">
    <property type="entry name" value="TSP_1"/>
    <property type="match status" value="14"/>
</dbReference>
<comment type="caution">
    <text evidence="11">The sequence shown here is derived from an EMBL/GenBank/DDBJ whole genome shotgun (WGS) entry which is preliminary data.</text>
</comment>
<feature type="signal peptide" evidence="9">
    <location>
        <begin position="1"/>
        <end position="20"/>
    </location>
</feature>
<keyword evidence="3" id="KW-0677">Repeat</keyword>
<dbReference type="PANTHER" id="PTHR22906:SF54">
    <property type="entry name" value="IG-LIKE DOMAIN-CONTAINING PROTEIN"/>
    <property type="match status" value="1"/>
</dbReference>
<organism evidence="11 12">
    <name type="scientific">Pocillopora damicornis</name>
    <name type="common">Cauliflower coral</name>
    <name type="synonym">Millepora damicornis</name>
    <dbReference type="NCBI Taxonomy" id="46731"/>
    <lineage>
        <taxon>Eukaryota</taxon>
        <taxon>Metazoa</taxon>
        <taxon>Cnidaria</taxon>
        <taxon>Anthozoa</taxon>
        <taxon>Hexacorallia</taxon>
        <taxon>Scleractinia</taxon>
        <taxon>Astrocoeniina</taxon>
        <taxon>Pocilloporidae</taxon>
        <taxon>Pocillopora</taxon>
    </lineage>
</organism>
<dbReference type="Gene3D" id="2.20.100.10">
    <property type="entry name" value="Thrombospondin type-1 (TSP1) repeat"/>
    <property type="match status" value="14"/>
</dbReference>
<evidence type="ECO:0000256" key="5">
    <source>
        <dbReference type="ARBA" id="ARBA00023136"/>
    </source>
</evidence>
<dbReference type="InterPro" id="IPR000884">
    <property type="entry name" value="TSP1_rpt"/>
</dbReference>
<dbReference type="SUPFAM" id="SSF49265">
    <property type="entry name" value="Fibronectin type III"/>
    <property type="match status" value="3"/>
</dbReference>
<keyword evidence="2 8" id="KW-0812">Transmembrane</keyword>
<dbReference type="GO" id="GO:0016020">
    <property type="term" value="C:membrane"/>
    <property type="evidence" value="ECO:0007669"/>
    <property type="project" value="UniProtKB-SubCell"/>
</dbReference>
<dbReference type="InterPro" id="IPR036383">
    <property type="entry name" value="TSP1_rpt_sf"/>
</dbReference>
<dbReference type="Gene3D" id="2.60.40.10">
    <property type="entry name" value="Immunoglobulins"/>
    <property type="match status" value="6"/>
</dbReference>
<evidence type="ECO:0000256" key="3">
    <source>
        <dbReference type="ARBA" id="ARBA00022737"/>
    </source>
</evidence>
<feature type="transmembrane region" description="Helical" evidence="8">
    <location>
        <begin position="1994"/>
        <end position="2014"/>
    </location>
</feature>
<dbReference type="SUPFAM" id="SSF49899">
    <property type="entry name" value="Concanavalin A-like lectins/glucanases"/>
    <property type="match status" value="1"/>
</dbReference>
<dbReference type="SMART" id="SM00209">
    <property type="entry name" value="TSP1"/>
    <property type="match status" value="14"/>
</dbReference>
<feature type="domain" description="Fibronectin type-III" evidence="10">
    <location>
        <begin position="1287"/>
        <end position="1386"/>
    </location>
</feature>
<dbReference type="InterPro" id="IPR013099">
    <property type="entry name" value="K_chnl_dom"/>
</dbReference>
<evidence type="ECO:0000259" key="10">
    <source>
        <dbReference type="PROSITE" id="PS50853"/>
    </source>
</evidence>
<dbReference type="OrthoDB" id="446173at2759"/>
<dbReference type="EMBL" id="RCHS01003414">
    <property type="protein sequence ID" value="RMX42211.1"/>
    <property type="molecule type" value="Genomic_DNA"/>
</dbReference>
<dbReference type="PANTHER" id="PTHR22906">
    <property type="entry name" value="PROPERDIN"/>
    <property type="match status" value="1"/>
</dbReference>
<feature type="region of interest" description="Disordered" evidence="7">
    <location>
        <begin position="1269"/>
        <end position="1293"/>
    </location>
</feature>
<keyword evidence="5 8" id="KW-0472">Membrane</keyword>
<accession>A0A3M6TLP0</accession>
<evidence type="ECO:0000256" key="2">
    <source>
        <dbReference type="ARBA" id="ARBA00022692"/>
    </source>
</evidence>
<evidence type="ECO:0000256" key="4">
    <source>
        <dbReference type="ARBA" id="ARBA00022989"/>
    </source>
</evidence>
<sequence>MAVFGIVVIVLSWYLDTVASDGSKPHKLQATELYKNTVHYWPFEEVSNRSVIDYTGYNDGRLRGSFNIISGIVGAALEISGNSSWVDFGVLPSLCINHPETCRSGFTIALWLKIQGFQNNRIILQLGQHRFSRSLTIWTQRSLRKNIGFSTNTLNGKYYWMLEWKNDNWNHIALKWDNRAGSLRIYFNCTLAKVVNKSKKATPLEENKPSRLTLGASHAKKNHMKLMVDEFAIWNHTVSDDLLCKVFRIRSVDKNYSEWSDFSPCSVSCGNGTMKRTRNCSLPLPTNRDQHNCSFIGPSEEVKSCFLRECPLDENYSQWSVFNNCSKTCGGGIKKRSRTCSNPESGLGGRNCSSLGLTIEVKNCNTQPCPIDGGYSEWTEFSRCTVSCGNGTRHRTRSCSRPQPKYGGRDCAHLGSNIEIAICNNTFCPTHGGFSEWSTFSKCTRTCDKGIQKRSRKCSNPEPSHGGKDCSSLGAHVETRVCNTQHCPVNGGFTEWTRWGECSRSCGVGIKNRTRSCSDPIPMYGGNECDGDTIKFAVCNIDLCRVDGNYSSWSKFSACSKSCAGGKMKRTRTCTNPPPDNGEDCSLLGSAIEIRNCNTFPCPINGNYSSWSNFSLCSKSCGNGTMERTRNCSNPEPKHGGMNCSYLGLPKEVKSCNAFPCPIHGNFSSWSLFSVCSKSCGNGKKTRTRSCSNPVPKHGGKNCSALEPLKEVRSCNTFPCPVHGNYSPWSNFSSCSKSCGNGKMVRTRKCSNPTPKHGGRNCSLFGHSTEVRSCNAFPCPVHGNYSTWSNFSACSKSCGNGTMSRFRNCTNPKPRYKGKNCSSLGAPVDIQLCNVFPCPIHGGYTVWGNFTQCTVSCGNGTMYRTRNCSNPAPRHRGENCSKLGPAEEIRACNEHPCPIHGGYTQWSEFSQCSTSCGNGTHRRTRQCSNPAPKFGGKNCSLYGLDIDVESCYLIPCPLDGGYSTWSNFTECTKSCNVGRHTRTRQCNNPVPKHGGKDCSSLGLETDVQLCNTFPCPIHGGYNEWSGFESCTRTCGGGKLIRRRSCINPPPAHGGRNCSSQGPSIESKSCNTQKCPDIVFKITINLTSEKWDPTLAAGKGRSFDRLTLKIHYGVKAIMGEWAVSDVGDFTFRQGSVIVDFSVSLFHQPYQGITALQDAINIDRKIENTLTVSPVNLASPDVPFMAPVNITAINSSSTSVLLTWLPIPNEYSNGPILEYRVTFWELGSDNLEKRLWKKVIDGERLSSHVTNLEKFTTYQFRMAGVNHRGVGVDSEPIETKTDQDKPSSSPWDVKASNKSSTTIYVNWSPIPKQFIHGILLGYHVHYTNLDPNGYEDVITRTYPTDPTRTWALITNLLKFTSYQIQVSAFTIKGDGPLSDTIFERTQEDVPSRPPGNVKGNNLTSTSIVIQWSPISSRYAHGVLLGYKISYVTADAPNNRTWSETVVNQSATSAVIANLRKFTTYMVSVEGFTNKGSGIESKCVAVTTDEDRPDTFPANVTGFNRSSTSLFLEWKHIPPQHRNGILQGYKISYFSNSSYETVLHQTVHGSRTSTTLENLKKFTWYVIRVAGYTSKGLGPSPLQPLVIRTSEDVPSKPVIKLKARNTSHTSLLVDWKDIPSDYVHGILLGFRVLFWRFNESRDTYEIREVLPDERSVHLKDLWIYTKYKIQVLGFTAAGEGAVSEEIEVSTDEYVPSQSPVNVQAMNKTSPTKIEVQWKPIPDEFYVHGILRGYRVLYKAIATADETPEEESETKIVTVSSSSLSAVLENLDAYTRYEIEVLAFTIKGDGVKSEPIRAETCNCYSTVFSNWWINPPYVDSPDSNKSGIITPILKESVYSCCGNCSEHGTSRIDFEYTASLRPARKSGLVQFKNGFEEKTELHFPVYGFMDQTRFSDNYGFVPFVQSPGLALIIIGDEKGTAANLLLKSLAFCFPVLFLSIAMLWVSSLAMWFVETAANERHFPRNILQGSWEAMWWAFASMTTLGYGDRIPRTPFGRLVCLTWILLGVIMVTCFNSTMTTLLTARILDKEVNLYGTKIAAIQNSSGYRIAIRKNARVNPGGKEYTNLQEVYEALTSREVKGMLIDAYTVGSKKHLFNRRDLRISKLLDYSAAYGVVLGGEAKKIQKCLQKYVSEQRSEISKIVKNNVQAIELATTEAIGFAVAGQEKWGRITPKSMSVERSSSLFDPRFPTYVRALIVCGVILGVMWLVGAKFEFAKKMGWVKFRKKDVHEIQERLLTIITGLSGVQQNRANAKRESDLFITGAESHSLPRRVELSRHKEEMKADLSRIVAIFKINCSRRIQHLRQRHKKELLLLAKLKRQANNALIHKGTLRKDSLFNFTFGLKTLELNHNSERNGLTKHDSSLKQDDEYMEAIV</sequence>
<dbReference type="Proteomes" id="UP000275408">
    <property type="component" value="Unassembled WGS sequence"/>
</dbReference>
<dbReference type="FunFam" id="2.20.100.10:FF:000001">
    <property type="entry name" value="semaphorin-5A isoform X1"/>
    <property type="match status" value="11"/>
</dbReference>
<dbReference type="Pfam" id="PF13385">
    <property type="entry name" value="Laminin_G_3"/>
    <property type="match status" value="1"/>
</dbReference>
<reference evidence="11 12" key="1">
    <citation type="journal article" date="2018" name="Sci. Rep.">
        <title>Comparative analysis of the Pocillopora damicornis genome highlights role of immune system in coral evolution.</title>
        <authorList>
            <person name="Cunning R."/>
            <person name="Bay R.A."/>
            <person name="Gillette P."/>
            <person name="Baker A.C."/>
            <person name="Traylor-Knowles N."/>
        </authorList>
    </citation>
    <scope>NUCLEOTIDE SEQUENCE [LARGE SCALE GENOMIC DNA]</scope>
    <source>
        <strain evidence="11">RSMAS</strain>
        <tissue evidence="11">Whole animal</tissue>
    </source>
</reference>
<dbReference type="Pfam" id="PF00041">
    <property type="entry name" value="fn3"/>
    <property type="match status" value="6"/>
</dbReference>
<dbReference type="PROSITE" id="PS50853">
    <property type="entry name" value="FN3"/>
    <property type="match status" value="6"/>
</dbReference>
<evidence type="ECO:0000256" key="7">
    <source>
        <dbReference type="SAM" id="MobiDB-lite"/>
    </source>
</evidence>
<comment type="subcellular location">
    <subcellularLocation>
        <location evidence="1">Membrane</location>
        <topology evidence="1">Single-pass membrane protein</topology>
    </subcellularLocation>
</comment>
<feature type="transmembrane region" description="Helical" evidence="8">
    <location>
        <begin position="2187"/>
        <end position="2205"/>
    </location>
</feature>
<evidence type="ECO:0000256" key="8">
    <source>
        <dbReference type="SAM" id="Phobius"/>
    </source>
</evidence>
<feature type="domain" description="Fibronectin type-III" evidence="10">
    <location>
        <begin position="1493"/>
        <end position="1589"/>
    </location>
</feature>
<dbReference type="InterPro" id="IPR003961">
    <property type="entry name" value="FN3_dom"/>
</dbReference>
<feature type="transmembrane region" description="Helical" evidence="8">
    <location>
        <begin position="1924"/>
        <end position="1949"/>
    </location>
</feature>
<name>A0A3M6TLP0_POCDA</name>
<keyword evidence="6" id="KW-1015">Disulfide bond</keyword>
<dbReference type="SUPFAM" id="SSF82895">
    <property type="entry name" value="TSP-1 type 1 repeat"/>
    <property type="match status" value="14"/>
</dbReference>
<keyword evidence="9" id="KW-0732">Signal</keyword>
<feature type="domain" description="Fibronectin type-III" evidence="10">
    <location>
        <begin position="1391"/>
        <end position="1488"/>
    </location>
</feature>
<evidence type="ECO:0000313" key="11">
    <source>
        <dbReference type="EMBL" id="RMX42211.1"/>
    </source>
</evidence>
<dbReference type="Gene3D" id="2.60.120.200">
    <property type="match status" value="1"/>
</dbReference>
<dbReference type="Gene3D" id="1.10.287.70">
    <property type="match status" value="1"/>
</dbReference>
<feature type="domain" description="Fibronectin type-III" evidence="10">
    <location>
        <begin position="1184"/>
        <end position="1282"/>
    </location>
</feature>